<keyword evidence="8" id="KW-1185">Reference proteome</keyword>
<evidence type="ECO:0000313" key="8">
    <source>
        <dbReference type="Proteomes" id="UP001162156"/>
    </source>
</evidence>
<dbReference type="GO" id="GO:0000062">
    <property type="term" value="F:fatty-acyl-CoA binding"/>
    <property type="evidence" value="ECO:0007669"/>
    <property type="project" value="InterPro"/>
</dbReference>
<evidence type="ECO:0000256" key="3">
    <source>
        <dbReference type="ARBA" id="ARBA00023043"/>
    </source>
</evidence>
<dbReference type="SMART" id="SM00248">
    <property type="entry name" value="ANK"/>
    <property type="match status" value="2"/>
</dbReference>
<dbReference type="Proteomes" id="UP001162156">
    <property type="component" value="Unassembled WGS sequence"/>
</dbReference>
<evidence type="ECO:0000256" key="1">
    <source>
        <dbReference type="ARBA" id="ARBA00018419"/>
    </source>
</evidence>
<dbReference type="Pfam" id="PF00887">
    <property type="entry name" value="ACBP"/>
    <property type="match status" value="1"/>
</dbReference>
<accession>A0AAV8YFI6</accession>
<sequence>MAKYIDNYNDLKELGIDCDQTNDSLTEIFNRAASHLQSLLPNIDSQMLLILYGYYKQGSEGICNVPKPSWFDMRAKSKWEAWNKLGNMPQVEARRLYVESIKKLDPGFDDSEDKHLPKEQWVKVSSMLDDTFIADCDKTMVDHIKEGNIEEVKKYLNSSNIIATINESDADGLAPIHWAADSGFLEIVKILINSGAEVNLQDADGQTALHYASSCGHVECVKYLLEQGGQTDSIDNEGCTPLSVASDDSVKELLSNGL</sequence>
<dbReference type="EMBL" id="JANEYF010002186">
    <property type="protein sequence ID" value="KAJ8950176.1"/>
    <property type="molecule type" value="Genomic_DNA"/>
</dbReference>
<feature type="domain" description="ACB" evidence="6">
    <location>
        <begin position="25"/>
        <end position="110"/>
    </location>
</feature>
<organism evidence="7 8">
    <name type="scientific">Rhamnusium bicolor</name>
    <dbReference type="NCBI Taxonomy" id="1586634"/>
    <lineage>
        <taxon>Eukaryota</taxon>
        <taxon>Metazoa</taxon>
        <taxon>Ecdysozoa</taxon>
        <taxon>Arthropoda</taxon>
        <taxon>Hexapoda</taxon>
        <taxon>Insecta</taxon>
        <taxon>Pterygota</taxon>
        <taxon>Neoptera</taxon>
        <taxon>Endopterygota</taxon>
        <taxon>Coleoptera</taxon>
        <taxon>Polyphaga</taxon>
        <taxon>Cucujiformia</taxon>
        <taxon>Chrysomeloidea</taxon>
        <taxon>Cerambycidae</taxon>
        <taxon>Lepturinae</taxon>
        <taxon>Rhagiini</taxon>
        <taxon>Rhamnusium</taxon>
    </lineage>
</organism>
<dbReference type="PROSITE" id="PS50297">
    <property type="entry name" value="ANK_REP_REGION"/>
    <property type="match status" value="2"/>
</dbReference>
<dbReference type="PANTHER" id="PTHR24119">
    <property type="entry name" value="ACYL-COA-BINDING DOMAIN-CONTAINING PROTEIN 6"/>
    <property type="match status" value="1"/>
</dbReference>
<keyword evidence="3 5" id="KW-0040">ANK repeat</keyword>
<dbReference type="InterPro" id="IPR014352">
    <property type="entry name" value="FERM/acyl-CoA-bd_prot_sf"/>
</dbReference>
<evidence type="ECO:0000313" key="7">
    <source>
        <dbReference type="EMBL" id="KAJ8950176.1"/>
    </source>
</evidence>
<dbReference type="Gene3D" id="1.25.40.20">
    <property type="entry name" value="Ankyrin repeat-containing domain"/>
    <property type="match status" value="1"/>
</dbReference>
<evidence type="ECO:0000256" key="5">
    <source>
        <dbReference type="PROSITE-ProRule" id="PRU00023"/>
    </source>
</evidence>
<protein>
    <recommendedName>
        <fullName evidence="1">Acyl-CoA-binding domain-containing protein 6</fullName>
    </recommendedName>
</protein>
<keyword evidence="2" id="KW-0677">Repeat</keyword>
<comment type="caution">
    <text evidence="7">The sequence shown here is derived from an EMBL/GenBank/DDBJ whole genome shotgun (WGS) entry which is preliminary data.</text>
</comment>
<dbReference type="AlphaFoldDB" id="A0AAV8YFI6"/>
<feature type="repeat" description="ANK" evidence="5">
    <location>
        <begin position="204"/>
        <end position="236"/>
    </location>
</feature>
<evidence type="ECO:0000259" key="6">
    <source>
        <dbReference type="PROSITE" id="PS51228"/>
    </source>
</evidence>
<dbReference type="PRINTS" id="PR00689">
    <property type="entry name" value="ACOABINDINGP"/>
</dbReference>
<dbReference type="InterPro" id="IPR002110">
    <property type="entry name" value="Ankyrin_rpt"/>
</dbReference>
<proteinExistence type="predicted"/>
<dbReference type="InterPro" id="IPR035984">
    <property type="entry name" value="Acyl-CoA-binding_sf"/>
</dbReference>
<evidence type="ECO:0000256" key="2">
    <source>
        <dbReference type="ARBA" id="ARBA00022737"/>
    </source>
</evidence>
<reference evidence="7" key="1">
    <citation type="journal article" date="2023" name="Insect Mol. Biol.">
        <title>Genome sequencing provides insights into the evolution of gene families encoding plant cell wall-degrading enzymes in longhorned beetles.</title>
        <authorList>
            <person name="Shin N.R."/>
            <person name="Okamura Y."/>
            <person name="Kirsch R."/>
            <person name="Pauchet Y."/>
        </authorList>
    </citation>
    <scope>NUCLEOTIDE SEQUENCE</scope>
    <source>
        <strain evidence="7">RBIC_L_NR</strain>
    </source>
</reference>
<dbReference type="SUPFAM" id="SSF47027">
    <property type="entry name" value="Acyl-CoA binding protein"/>
    <property type="match status" value="1"/>
</dbReference>
<dbReference type="Pfam" id="PF12796">
    <property type="entry name" value="Ank_2"/>
    <property type="match status" value="1"/>
</dbReference>
<dbReference type="Gene3D" id="1.20.80.10">
    <property type="match status" value="1"/>
</dbReference>
<dbReference type="InterPro" id="IPR000582">
    <property type="entry name" value="Acyl-CoA-binding_protein"/>
</dbReference>
<dbReference type="InterPro" id="IPR036770">
    <property type="entry name" value="Ankyrin_rpt-contain_sf"/>
</dbReference>
<keyword evidence="4" id="KW-0446">Lipid-binding</keyword>
<dbReference type="SUPFAM" id="SSF48403">
    <property type="entry name" value="Ankyrin repeat"/>
    <property type="match status" value="1"/>
</dbReference>
<dbReference type="PROSITE" id="PS51228">
    <property type="entry name" value="ACB_2"/>
    <property type="match status" value="1"/>
</dbReference>
<name>A0AAV8YFI6_9CUCU</name>
<dbReference type="PANTHER" id="PTHR24119:SF0">
    <property type="entry name" value="ACYL-COA-BINDING DOMAIN-CONTAINING PROTEIN 6"/>
    <property type="match status" value="1"/>
</dbReference>
<feature type="repeat" description="ANK" evidence="5">
    <location>
        <begin position="171"/>
        <end position="203"/>
    </location>
</feature>
<evidence type="ECO:0000256" key="4">
    <source>
        <dbReference type="ARBA" id="ARBA00023121"/>
    </source>
</evidence>
<dbReference type="PROSITE" id="PS50088">
    <property type="entry name" value="ANK_REPEAT"/>
    <property type="match status" value="2"/>
</dbReference>
<gene>
    <name evidence="7" type="ORF">NQ314_008029</name>
</gene>